<dbReference type="EMBL" id="CP083439">
    <property type="protein sequence ID" value="UKF26147.1"/>
    <property type="molecule type" value="Genomic_DNA"/>
</dbReference>
<gene>
    <name evidence="3" type="primary">lpqB</name>
    <name evidence="3" type="ORF">KYT88_05450</name>
</gene>
<organism evidence="3 4">
    <name type="scientific">Clavibacter seminis</name>
    <dbReference type="NCBI Taxonomy" id="2860285"/>
    <lineage>
        <taxon>Bacteria</taxon>
        <taxon>Bacillati</taxon>
        <taxon>Actinomycetota</taxon>
        <taxon>Actinomycetes</taxon>
        <taxon>Micrococcales</taxon>
        <taxon>Microbacteriaceae</taxon>
        <taxon>Clavibacter</taxon>
    </lineage>
</organism>
<protein>
    <submittedName>
        <fullName evidence="3">Lipoprotein LpqB</fullName>
    </submittedName>
</protein>
<evidence type="ECO:0000259" key="2">
    <source>
        <dbReference type="SMART" id="SM00909"/>
    </source>
</evidence>
<evidence type="ECO:0000313" key="4">
    <source>
        <dbReference type="Proteomes" id="UP001649473"/>
    </source>
</evidence>
<sequence length="586" mass="60888">MSPAPDPRPRRSARRAARRSARAARRSARAAAVALVAACAVLLSGCVSIPSGGPVSEGDPATVTDESGVSYQPDGPQAGDAPDDVIAGFVDAATSSADQYGVARQFLSSDFASRWDPFASVVVWEGQASTSEEVDGTYSYSVTTIATVDGQGHYREVGSDQETRLSFQLVQERGEWRIAKAPDGIALRSTYFREIFSAHALYFFDPTFSFLVPDLRFFVTRASQSVSTRIVKSLLQGPSPWLSQPAVVTAFPEGTRLASSAVTTAGGTPQVDLSTEARAADGVTQQRMKLQLRQSLSNIPSVLDVQMLVDGTPITVADLGGRGPVKDPQAESRPLVLAQGQFGYLGGGEVAPLGTLGTRVAALGADAATLSADGKQAAVRNPSGVWSVGDGDRDAVLLDTRPGLAAPSLDAQGYVWSTPASDPRGLVAWGPDGVGHPVAVSWTATGRVVSLEVARDGARVLVQLETGAGPQLLVASIVRDGGVPTSLTTTPLELLASPGTPLDATWVDELDVATLTLAPDGERQVELHQVGGPSKDMGSSADGVSITGANDESGLRVLTSAGALLTPRGSTWQQTATGVSFVATKR</sequence>
<feature type="region of interest" description="Disordered" evidence="1">
    <location>
        <begin position="53"/>
        <end position="80"/>
    </location>
</feature>
<reference evidence="4" key="1">
    <citation type="submission" date="2024-08" db="EMBL/GenBank/DDBJ databases">
        <title>Description of the novel species Clavibacter lycopersicum isolated from tomato seeds.</title>
        <authorList>
            <person name="Arizala E.D."/>
            <person name="Dobhal S."/>
            <person name="Alvarez A."/>
            <person name="Arif M."/>
        </authorList>
    </citation>
    <scope>NUCLEOTIDE SEQUENCE [LARGE SCALE GENOMIC DNA]</scope>
    <source>
        <strain evidence="4">A6099</strain>
    </source>
</reference>
<dbReference type="RefSeq" id="WP_237583803.1">
    <property type="nucleotide sequence ID" value="NZ_CP083439.1"/>
</dbReference>
<keyword evidence="4" id="KW-1185">Reference proteome</keyword>
<feature type="domain" description="GerMN" evidence="2">
    <location>
        <begin position="227"/>
        <end position="318"/>
    </location>
</feature>
<proteinExistence type="predicted"/>
<dbReference type="Pfam" id="PF25976">
    <property type="entry name" value="LpqB_N"/>
    <property type="match status" value="1"/>
</dbReference>
<dbReference type="Proteomes" id="UP001649473">
    <property type="component" value="Chromosome"/>
</dbReference>
<dbReference type="InterPro" id="IPR059026">
    <property type="entry name" value="LpqB_N"/>
</dbReference>
<accession>A0ABY3TG68</accession>
<feature type="region of interest" description="Disordered" evidence="1">
    <location>
        <begin position="1"/>
        <end position="21"/>
    </location>
</feature>
<feature type="compositionally biased region" description="Basic residues" evidence="1">
    <location>
        <begin position="10"/>
        <end position="21"/>
    </location>
</feature>
<dbReference type="SMART" id="SM00909">
    <property type="entry name" value="Germane"/>
    <property type="match status" value="1"/>
</dbReference>
<keyword evidence="3" id="KW-0449">Lipoprotein</keyword>
<dbReference type="Pfam" id="PF10646">
    <property type="entry name" value="Germane"/>
    <property type="match status" value="1"/>
</dbReference>
<evidence type="ECO:0000313" key="3">
    <source>
        <dbReference type="EMBL" id="UKF26147.1"/>
    </source>
</evidence>
<dbReference type="InterPro" id="IPR019606">
    <property type="entry name" value="GerMN"/>
</dbReference>
<name>A0ABY3TG68_9MICO</name>
<evidence type="ECO:0000256" key="1">
    <source>
        <dbReference type="SAM" id="MobiDB-lite"/>
    </source>
</evidence>
<dbReference type="NCBIfam" id="NF010140">
    <property type="entry name" value="PRK13615.1"/>
    <property type="match status" value="1"/>
</dbReference>